<keyword evidence="5" id="KW-1185">Reference proteome</keyword>
<dbReference type="EMBL" id="CP041742">
    <property type="protein sequence ID" value="QDQ72773.1"/>
    <property type="molecule type" value="Genomic_DNA"/>
</dbReference>
<gene>
    <name evidence="4" type="ORF">FNZ56_02230</name>
</gene>
<comment type="similarity">
    <text evidence="1">Belongs to the CbrA family.</text>
</comment>
<dbReference type="AlphaFoldDB" id="A0A516V2N6"/>
<dbReference type="PRINTS" id="PR00420">
    <property type="entry name" value="RNGMNOXGNASE"/>
</dbReference>
<dbReference type="Pfam" id="PF13450">
    <property type="entry name" value="NAD_binding_8"/>
    <property type="match status" value="1"/>
</dbReference>
<dbReference type="OrthoDB" id="417034at2"/>
<evidence type="ECO:0000313" key="4">
    <source>
        <dbReference type="EMBL" id="QDQ72773.1"/>
    </source>
</evidence>
<proteinExistence type="inferred from homology"/>
<dbReference type="PROSITE" id="PS51257">
    <property type="entry name" value="PROKAR_LIPOPROTEIN"/>
    <property type="match status" value="1"/>
</dbReference>
<dbReference type="InterPro" id="IPR036188">
    <property type="entry name" value="FAD/NAD-bd_sf"/>
</dbReference>
<dbReference type="Proteomes" id="UP000315891">
    <property type="component" value="Chromosome"/>
</dbReference>
<name>A0A516V2N6_9GAMM</name>
<dbReference type="Gene3D" id="3.50.50.60">
    <property type="entry name" value="FAD/NAD(P)-binding domain"/>
    <property type="match status" value="1"/>
</dbReference>
<dbReference type="PANTHER" id="PTHR42685">
    <property type="entry name" value="GERANYLGERANYL DIPHOSPHATE REDUCTASE"/>
    <property type="match status" value="1"/>
</dbReference>
<dbReference type="SUPFAM" id="SSF51905">
    <property type="entry name" value="FAD/NAD(P)-binding domain"/>
    <property type="match status" value="1"/>
</dbReference>
<dbReference type="GO" id="GO:0071949">
    <property type="term" value="F:FAD binding"/>
    <property type="evidence" value="ECO:0007669"/>
    <property type="project" value="InterPro"/>
</dbReference>
<evidence type="ECO:0000313" key="5">
    <source>
        <dbReference type="Proteomes" id="UP000315891"/>
    </source>
</evidence>
<dbReference type="InterPro" id="IPR002938">
    <property type="entry name" value="FAD-bd"/>
</dbReference>
<sequence length="364" mass="39959">MREHWDLVVVGASFAGAACALAAREYGLRVCVLERKRDPGIKLHTTGIIVREAAEGTWLSRLPPHLIHRVEGVRLHAPNLRCMRLSRPDYYFLATDTPGVMRWLAGELHDAGAELRLAMPFQHAEREGDGWNVRDAGFARFLVGADGAKSRVAERAGLGRVRDFLYGVEHEFDGMRLAHADALHCFLSKRFAPGYIGWALQAPTGVQVGLAARYRGTHTPMPDAEAFLRHVAPCIGIDAERKPDAVRAGLVPCGGPIARIAANGAILTGDAAGIVSPLTAGGIHSAWKHGWTVGEAIARHLRHGGPSPELVAQQAMPRYRTKRFLRQAFDALQMDWPFDLLIGTPPLRWAAERVYFNRGRNGPH</sequence>
<evidence type="ECO:0000256" key="1">
    <source>
        <dbReference type="ARBA" id="ARBA00038079"/>
    </source>
</evidence>
<evidence type="ECO:0000256" key="2">
    <source>
        <dbReference type="ARBA" id="ARBA00040363"/>
    </source>
</evidence>
<evidence type="ECO:0000259" key="3">
    <source>
        <dbReference type="Pfam" id="PF01494"/>
    </source>
</evidence>
<dbReference type="PANTHER" id="PTHR42685:SF21">
    <property type="entry name" value="DEHYDROGENASE (FLAVOPROTEIN)-LIKE PROTEIN"/>
    <property type="match status" value="1"/>
</dbReference>
<dbReference type="RefSeq" id="WP_143878288.1">
    <property type="nucleotide sequence ID" value="NZ_BAABLZ010000002.1"/>
</dbReference>
<accession>A0A516V2N6</accession>
<feature type="domain" description="FAD-binding" evidence="3">
    <location>
        <begin position="139"/>
        <end position="306"/>
    </location>
</feature>
<organism evidence="4 5">
    <name type="scientific">Pseudoluteimonas lycopersici</name>
    <dbReference type="NCBI Taxonomy" id="1324796"/>
    <lineage>
        <taxon>Bacteria</taxon>
        <taxon>Pseudomonadati</taxon>
        <taxon>Pseudomonadota</taxon>
        <taxon>Gammaproteobacteria</taxon>
        <taxon>Lysobacterales</taxon>
        <taxon>Lysobacteraceae</taxon>
        <taxon>Pseudoluteimonas</taxon>
    </lineage>
</organism>
<protein>
    <recommendedName>
        <fullName evidence="2">Protein CbrA</fullName>
    </recommendedName>
</protein>
<reference evidence="4 5" key="1">
    <citation type="submission" date="2019-07" db="EMBL/GenBank/DDBJ databases">
        <title>Lysobacter weifangensis sp. nov., isolated from bensulfuron-methyl contaminated farmland soil.</title>
        <authorList>
            <person name="Zhao H."/>
        </authorList>
    </citation>
    <scope>NUCLEOTIDE SEQUENCE [LARGE SCALE GENOMIC DNA]</scope>
    <source>
        <strain evidence="4 5">CC-Bw-6</strain>
    </source>
</reference>
<dbReference type="Pfam" id="PF01494">
    <property type="entry name" value="FAD_binding_3"/>
    <property type="match status" value="1"/>
</dbReference>
<dbReference type="InterPro" id="IPR050407">
    <property type="entry name" value="Geranylgeranyl_reductase"/>
</dbReference>